<proteinExistence type="predicted"/>
<comment type="cofactor">
    <cofactor evidence="1">
        <name>Ca(2+)</name>
        <dbReference type="ChEBI" id="CHEBI:29108"/>
    </cofactor>
</comment>
<dbReference type="SUPFAM" id="SSF52743">
    <property type="entry name" value="Subtilisin-like"/>
    <property type="match status" value="1"/>
</dbReference>
<feature type="signal peptide" evidence="9">
    <location>
        <begin position="1"/>
        <end position="28"/>
    </location>
</feature>
<keyword evidence="9" id="KW-0732">Signal</keyword>
<accession>A0A7W7R230</accession>
<dbReference type="InterPro" id="IPR015366">
    <property type="entry name" value="S53_propep"/>
</dbReference>
<keyword evidence="2" id="KW-0645">Protease</keyword>
<keyword evidence="6" id="KW-0106">Calcium</keyword>
<evidence type="ECO:0000256" key="8">
    <source>
        <dbReference type="SAM" id="MobiDB-lite"/>
    </source>
</evidence>
<dbReference type="EMBL" id="JACHJV010000001">
    <property type="protein sequence ID" value="MBB4923979.1"/>
    <property type="molecule type" value="Genomic_DNA"/>
</dbReference>
<gene>
    <name evidence="11" type="ORF">FHR34_002972</name>
</gene>
<keyword evidence="4" id="KW-0378">Hydrolase</keyword>
<dbReference type="InterPro" id="IPR036852">
    <property type="entry name" value="Peptidase_S8/S53_dom_sf"/>
</dbReference>
<dbReference type="Proteomes" id="UP000540506">
    <property type="component" value="Unassembled WGS sequence"/>
</dbReference>
<dbReference type="InterPro" id="IPR050819">
    <property type="entry name" value="Tripeptidyl-peptidase_I"/>
</dbReference>
<feature type="compositionally biased region" description="Low complexity" evidence="8">
    <location>
        <begin position="365"/>
        <end position="375"/>
    </location>
</feature>
<dbReference type="SMART" id="SM00944">
    <property type="entry name" value="Pro-kuma_activ"/>
    <property type="match status" value="1"/>
</dbReference>
<keyword evidence="3" id="KW-0479">Metal-binding</keyword>
<comment type="caution">
    <text evidence="11">The sequence shown here is derived from an EMBL/GenBank/DDBJ whole genome shotgun (WGS) entry which is preliminary data.</text>
</comment>
<keyword evidence="5" id="KW-0720">Serine protease</keyword>
<protein>
    <submittedName>
        <fullName evidence="11">Kumamolisin</fullName>
    </submittedName>
</protein>
<feature type="region of interest" description="Disordered" evidence="8">
    <location>
        <begin position="364"/>
        <end position="388"/>
    </location>
</feature>
<name>A0A7W7R230_KITKI</name>
<dbReference type="PANTHER" id="PTHR14218">
    <property type="entry name" value="PROTEASE S8 TRIPEPTIDYL PEPTIDASE I CLN2"/>
    <property type="match status" value="1"/>
</dbReference>
<evidence type="ECO:0000313" key="11">
    <source>
        <dbReference type="EMBL" id="MBB4923979.1"/>
    </source>
</evidence>
<feature type="domain" description="Peptidase S53" evidence="10">
    <location>
        <begin position="215"/>
        <end position="551"/>
    </location>
</feature>
<evidence type="ECO:0000256" key="4">
    <source>
        <dbReference type="ARBA" id="ARBA00022801"/>
    </source>
</evidence>
<organism evidence="11 12">
    <name type="scientific">Kitasatospora kifunensis</name>
    <name type="common">Streptomyces kifunensis</name>
    <dbReference type="NCBI Taxonomy" id="58351"/>
    <lineage>
        <taxon>Bacteria</taxon>
        <taxon>Bacillati</taxon>
        <taxon>Actinomycetota</taxon>
        <taxon>Actinomycetes</taxon>
        <taxon>Kitasatosporales</taxon>
        <taxon>Streptomycetaceae</taxon>
        <taxon>Kitasatospora</taxon>
    </lineage>
</organism>
<dbReference type="Gene3D" id="3.40.50.200">
    <property type="entry name" value="Peptidase S8/S53 domain"/>
    <property type="match status" value="1"/>
</dbReference>
<sequence length="551" mass="56046">MKPRIRPGIGLLAAPLPIIALAAVPAFAATPDAQSPTALRGDVVAAVSHSVRTGDVAANQRISVAVSLAQQDTAGLDTFLSQVADPSSPNYQHYLTVDQFAQRFGASPQTVAKVSAYLAAQGLQVGEVSANRLTIEASGTAAQVQKAFNTSLATYQDNKDGHSYYANTSEPSLPAEIAGVVSDVSGLNNYAKYTHFNTKSTAQATPDATPKAPAGLSPTSAKAAYNLTSTVNAGYNGKGVTVGLLEFSGFQQSDVAAYDKAFGLKVSAPTVVNAGGGTTDTSGQDEVDLDIQVVQALAPGATIKVYEAPNSDAGETAIYSKLVSDNVPVISISWGTYEAGETPSNRVAVDADLKEAAAQGQSVYAASGDSGSDDAGNGGTSVDFPAADPWVTGAGGTTLTQGSGGAWKGETAWSGSGGGVSSFFNTPSYQKKVNSGTYRSVPDVASDADPASGWAVYTGGAWAEYGGTSASAPNWAAFTAVYNSEAKAKGKPSFGFANSRIYTLAGSSSYKSAFHDVTSGSNGAYSAGAGYDKVTGWGSYNGANFLKAELG</sequence>
<dbReference type="GO" id="GO:0004252">
    <property type="term" value="F:serine-type endopeptidase activity"/>
    <property type="evidence" value="ECO:0007669"/>
    <property type="project" value="InterPro"/>
</dbReference>
<evidence type="ECO:0000259" key="10">
    <source>
        <dbReference type="PROSITE" id="PS51695"/>
    </source>
</evidence>
<dbReference type="GO" id="GO:0006508">
    <property type="term" value="P:proteolysis"/>
    <property type="evidence" value="ECO:0007669"/>
    <property type="project" value="UniProtKB-KW"/>
</dbReference>
<evidence type="ECO:0000256" key="9">
    <source>
        <dbReference type="SAM" id="SignalP"/>
    </source>
</evidence>
<evidence type="ECO:0000256" key="3">
    <source>
        <dbReference type="ARBA" id="ARBA00022723"/>
    </source>
</evidence>
<dbReference type="Pfam" id="PF09286">
    <property type="entry name" value="Pro-kuma_activ"/>
    <property type="match status" value="1"/>
</dbReference>
<evidence type="ECO:0000256" key="5">
    <source>
        <dbReference type="ARBA" id="ARBA00022825"/>
    </source>
</evidence>
<dbReference type="PROSITE" id="PS51695">
    <property type="entry name" value="SEDOLISIN"/>
    <property type="match status" value="1"/>
</dbReference>
<evidence type="ECO:0000256" key="2">
    <source>
        <dbReference type="ARBA" id="ARBA00022670"/>
    </source>
</evidence>
<keyword evidence="7" id="KW-0865">Zymogen</keyword>
<dbReference type="GO" id="GO:0008240">
    <property type="term" value="F:tripeptidyl-peptidase activity"/>
    <property type="evidence" value="ECO:0007669"/>
    <property type="project" value="TreeGrafter"/>
</dbReference>
<dbReference type="GO" id="GO:0046872">
    <property type="term" value="F:metal ion binding"/>
    <property type="evidence" value="ECO:0007669"/>
    <property type="project" value="UniProtKB-KW"/>
</dbReference>
<keyword evidence="12" id="KW-1185">Reference proteome</keyword>
<dbReference type="CDD" id="cd04056">
    <property type="entry name" value="Peptidases_S53"/>
    <property type="match status" value="1"/>
</dbReference>
<evidence type="ECO:0000256" key="6">
    <source>
        <dbReference type="ARBA" id="ARBA00022837"/>
    </source>
</evidence>
<evidence type="ECO:0000256" key="1">
    <source>
        <dbReference type="ARBA" id="ARBA00001913"/>
    </source>
</evidence>
<dbReference type="RefSeq" id="WP_184936000.1">
    <property type="nucleotide sequence ID" value="NZ_JACHJV010000001.1"/>
</dbReference>
<dbReference type="AlphaFoldDB" id="A0A7W7R230"/>
<dbReference type="PANTHER" id="PTHR14218:SF15">
    <property type="entry name" value="TRIPEPTIDYL-PEPTIDASE 1"/>
    <property type="match status" value="1"/>
</dbReference>
<dbReference type="CDD" id="cd11377">
    <property type="entry name" value="Pro-peptidase_S53"/>
    <property type="match status" value="1"/>
</dbReference>
<evidence type="ECO:0000256" key="7">
    <source>
        <dbReference type="ARBA" id="ARBA00023145"/>
    </source>
</evidence>
<feature type="chain" id="PRO_5030677071" evidence="9">
    <location>
        <begin position="29"/>
        <end position="551"/>
    </location>
</feature>
<evidence type="ECO:0000313" key="12">
    <source>
        <dbReference type="Proteomes" id="UP000540506"/>
    </source>
</evidence>
<reference evidence="11 12" key="1">
    <citation type="submission" date="2020-08" db="EMBL/GenBank/DDBJ databases">
        <title>Sequencing the genomes of 1000 actinobacteria strains.</title>
        <authorList>
            <person name="Klenk H.-P."/>
        </authorList>
    </citation>
    <scope>NUCLEOTIDE SEQUENCE [LARGE SCALE GENOMIC DNA]</scope>
    <source>
        <strain evidence="11 12">DSM 41654</strain>
    </source>
</reference>
<dbReference type="InterPro" id="IPR030400">
    <property type="entry name" value="Sedolisin_dom"/>
</dbReference>
<dbReference type="SUPFAM" id="SSF54897">
    <property type="entry name" value="Protease propeptides/inhibitors"/>
    <property type="match status" value="1"/>
</dbReference>